<reference evidence="2" key="1">
    <citation type="journal article" date="2014" name="Nat. Genet.">
        <title>Genome of the human hookworm Necator americanus.</title>
        <authorList>
            <person name="Tang Y.T."/>
            <person name="Gao X."/>
            <person name="Rosa B.A."/>
            <person name="Abubucker S."/>
            <person name="Hallsworth-Pepin K."/>
            <person name="Martin J."/>
            <person name="Tyagi R."/>
            <person name="Heizer E."/>
            <person name="Zhang X."/>
            <person name="Bhonagiri-Palsikar V."/>
            <person name="Minx P."/>
            <person name="Warren W.C."/>
            <person name="Wang Q."/>
            <person name="Zhan B."/>
            <person name="Hotez P.J."/>
            <person name="Sternberg P.W."/>
            <person name="Dougall A."/>
            <person name="Gaze S.T."/>
            <person name="Mulvenna J."/>
            <person name="Sotillo J."/>
            <person name="Ranganathan S."/>
            <person name="Rabelo E.M."/>
            <person name="Wilson R.K."/>
            <person name="Felgner P.L."/>
            <person name="Bethony J."/>
            <person name="Hawdon J.M."/>
            <person name="Gasser R.B."/>
            <person name="Loukas A."/>
            <person name="Mitreva M."/>
        </authorList>
    </citation>
    <scope>NUCLEOTIDE SEQUENCE [LARGE SCALE GENOMIC DNA]</scope>
</reference>
<dbReference type="OrthoDB" id="205993at2759"/>
<sequence>MALVSDQTQPGTDVVHTEIELPPPKAVMYTSWGDMIRHWPKTTLCIVSNEFCERFSYYGMRIEIGRGIKSLESGENFGFCHLDSFYN</sequence>
<evidence type="ECO:0000313" key="2">
    <source>
        <dbReference type="Proteomes" id="UP000053676"/>
    </source>
</evidence>
<dbReference type="KEGG" id="nai:NECAME_05788"/>
<dbReference type="Proteomes" id="UP000053676">
    <property type="component" value="Unassembled WGS sequence"/>
</dbReference>
<accession>W2U0V7</accession>
<dbReference type="InterPro" id="IPR036259">
    <property type="entry name" value="MFS_trans_sf"/>
</dbReference>
<dbReference type="EMBL" id="KI657472">
    <property type="protein sequence ID" value="ETN86942.1"/>
    <property type="molecule type" value="Genomic_DNA"/>
</dbReference>
<gene>
    <name evidence="1" type="ORF">NECAME_05788</name>
</gene>
<keyword evidence="2" id="KW-1185">Reference proteome</keyword>
<dbReference type="AlphaFoldDB" id="W2U0V7"/>
<protein>
    <submittedName>
        <fullName evidence="1">Uncharacterized protein</fullName>
    </submittedName>
</protein>
<proteinExistence type="predicted"/>
<organism evidence="1 2">
    <name type="scientific">Necator americanus</name>
    <name type="common">Human hookworm</name>
    <dbReference type="NCBI Taxonomy" id="51031"/>
    <lineage>
        <taxon>Eukaryota</taxon>
        <taxon>Metazoa</taxon>
        <taxon>Ecdysozoa</taxon>
        <taxon>Nematoda</taxon>
        <taxon>Chromadorea</taxon>
        <taxon>Rhabditida</taxon>
        <taxon>Rhabditina</taxon>
        <taxon>Rhabditomorpha</taxon>
        <taxon>Strongyloidea</taxon>
        <taxon>Ancylostomatidae</taxon>
        <taxon>Bunostominae</taxon>
        <taxon>Necator</taxon>
    </lineage>
</organism>
<evidence type="ECO:0000313" key="1">
    <source>
        <dbReference type="EMBL" id="ETN86942.1"/>
    </source>
</evidence>
<name>W2U0V7_NECAM</name>
<dbReference type="Gene3D" id="1.20.1250.20">
    <property type="entry name" value="MFS general substrate transporter like domains"/>
    <property type="match status" value="1"/>
</dbReference>